<dbReference type="RefSeq" id="WP_166006258.1">
    <property type="nucleotide sequence ID" value="NZ_CP049886.1"/>
</dbReference>
<protein>
    <submittedName>
        <fullName evidence="1">Uncharacterized protein</fullName>
    </submittedName>
</protein>
<gene>
    <name evidence="1" type="ORF">G7081_00115</name>
</gene>
<name>A0A6G8AKU6_9ENTE</name>
<evidence type="ECO:0000313" key="2">
    <source>
        <dbReference type="Proteomes" id="UP000500890"/>
    </source>
</evidence>
<sequence>MKKIVIVICVFILFVGSGVGYKYYADNNSAIEIERKLNKKTKELLGDLSGEEYNITAEELELLEEEVVSRKNNMIFYRGMTDNKVSSFQELLNGYKAQLKIYEENIEGKKFDVFKKEVEGSLSYYIASSEDERVRKIIVDRMDKFYEEQKEFKIYKQASRDCLVRLIDKLNGN</sequence>
<accession>A0A6G8AKU6</accession>
<organism evidence="1 2">
    <name type="scientific">Vagococcus coleopterorum</name>
    <dbReference type="NCBI Taxonomy" id="2714946"/>
    <lineage>
        <taxon>Bacteria</taxon>
        <taxon>Bacillati</taxon>
        <taxon>Bacillota</taxon>
        <taxon>Bacilli</taxon>
        <taxon>Lactobacillales</taxon>
        <taxon>Enterococcaceae</taxon>
        <taxon>Vagococcus</taxon>
    </lineage>
</organism>
<dbReference type="KEGG" id="vah:G7081_00115"/>
<dbReference type="EMBL" id="CP049886">
    <property type="protein sequence ID" value="QIL45600.1"/>
    <property type="molecule type" value="Genomic_DNA"/>
</dbReference>
<keyword evidence="2" id="KW-1185">Reference proteome</keyword>
<proteinExistence type="predicted"/>
<reference evidence="1 2" key="1">
    <citation type="submission" date="2020-03" db="EMBL/GenBank/DDBJ databases">
        <title>Vagococcus sp. nov., isolated from beetles.</title>
        <authorList>
            <person name="Hyun D.-W."/>
            <person name="Bae J.-W."/>
        </authorList>
    </citation>
    <scope>NUCLEOTIDE SEQUENCE [LARGE SCALE GENOMIC DNA]</scope>
    <source>
        <strain evidence="1 2">HDW17A</strain>
    </source>
</reference>
<dbReference type="AlphaFoldDB" id="A0A6G8AKU6"/>
<evidence type="ECO:0000313" key="1">
    <source>
        <dbReference type="EMBL" id="QIL45600.1"/>
    </source>
</evidence>
<dbReference type="Proteomes" id="UP000500890">
    <property type="component" value="Chromosome"/>
</dbReference>